<keyword evidence="2" id="KW-1185">Reference proteome</keyword>
<gene>
    <name evidence="1" type="ORF">OKIOD_LOCUS4943</name>
</gene>
<name>A0ABN7S6Q5_OIKDI</name>
<evidence type="ECO:0000313" key="1">
    <source>
        <dbReference type="EMBL" id="CAG5094247.1"/>
    </source>
</evidence>
<reference evidence="1 2" key="1">
    <citation type="submission" date="2021-04" db="EMBL/GenBank/DDBJ databases">
        <authorList>
            <person name="Bliznina A."/>
        </authorList>
    </citation>
    <scope>NUCLEOTIDE SEQUENCE [LARGE SCALE GENOMIC DNA]</scope>
</reference>
<evidence type="ECO:0000313" key="2">
    <source>
        <dbReference type="Proteomes" id="UP001158576"/>
    </source>
</evidence>
<organism evidence="1 2">
    <name type="scientific">Oikopleura dioica</name>
    <name type="common">Tunicate</name>
    <dbReference type="NCBI Taxonomy" id="34765"/>
    <lineage>
        <taxon>Eukaryota</taxon>
        <taxon>Metazoa</taxon>
        <taxon>Chordata</taxon>
        <taxon>Tunicata</taxon>
        <taxon>Appendicularia</taxon>
        <taxon>Copelata</taxon>
        <taxon>Oikopleuridae</taxon>
        <taxon>Oikopleura</taxon>
    </lineage>
</organism>
<proteinExistence type="predicted"/>
<dbReference type="EMBL" id="OU015569">
    <property type="protein sequence ID" value="CAG5094247.1"/>
    <property type="molecule type" value="Genomic_DNA"/>
</dbReference>
<dbReference type="Proteomes" id="UP001158576">
    <property type="component" value="Chromosome XSR"/>
</dbReference>
<sequence length="83" mass="10012">MPVENGRLEIGDYELLWMKTIEMLSVLNDEIRLVRRLYNRPVTGRRAKTKFPKEIRVYLRQYYSKEIKTEVVVDRIRNRLGNA</sequence>
<accession>A0ABN7S6Q5</accession>
<protein>
    <submittedName>
        <fullName evidence="1">Oidioi.mRNA.OKI2018_I69.XSR.g13385.t1.cds</fullName>
    </submittedName>
</protein>